<accession>A0ACB8KR23</accession>
<sequence>MDSNSSCVLVLSGKSLAENEIAESLKSNSTLKLPDNSEVSIHLQSEIVKQESFDVELFMNSLATNRFGRLLIWSPRLPSTHDVVSHNFCELPVGAVCVADVQFKGRGRSKNAWESPKGCLMFSFTIQMEDGRVVPLLQYVASLALTEAIKDVCSRDGLPCLDIKIKWPNDLYLNGIKVGGILCTSTYRTKKFNVSIGIGLNVNNEEPTTCLNAVLRKLSDSTYQFQREDVIAAFFNKFETFYDTFINQGFQSLEELYYKTWLHSGQRVIIQEKNEDQVVENVVTIQGLTSSGYLLAMGDDNQMCELHPDGNRSWSKSPAGDYALKEENFNKEDTRVPSPGGSTPLGGNLSQPRNLVGEDQRSTYKVSPPIAICIEVSGSLHVENSVPCCFGVWTSERKFADSSYKPEQLKRDSVTTAVQAQRSPWLSASAPANFDWCFGQSNSSFQKLLLSDLPSLVHVNDHCTIVPFFSLFVFIL</sequence>
<keyword evidence="2" id="KW-1185">Reference proteome</keyword>
<proteinExistence type="predicted"/>
<reference evidence="2" key="1">
    <citation type="journal article" date="2023" name="Hortic. Res.">
        <title>A chromosome-level phased genome enabling allele-level studies in sweet orange: a case study on citrus Huanglongbing tolerance.</title>
        <authorList>
            <person name="Wu B."/>
            <person name="Yu Q."/>
            <person name="Deng Z."/>
            <person name="Duan Y."/>
            <person name="Luo F."/>
            <person name="Gmitter F. Jr."/>
        </authorList>
    </citation>
    <scope>NUCLEOTIDE SEQUENCE [LARGE SCALE GENOMIC DNA]</scope>
    <source>
        <strain evidence="2">cv. Valencia</strain>
    </source>
</reference>
<evidence type="ECO:0000313" key="2">
    <source>
        <dbReference type="Proteomes" id="UP000829398"/>
    </source>
</evidence>
<comment type="caution">
    <text evidence="1">The sequence shown here is derived from an EMBL/GenBank/DDBJ whole genome shotgun (WGS) entry which is preliminary data.</text>
</comment>
<organism evidence="1 2">
    <name type="scientific">Citrus sinensis</name>
    <name type="common">Sweet orange</name>
    <name type="synonym">Citrus aurantium var. sinensis</name>
    <dbReference type="NCBI Taxonomy" id="2711"/>
    <lineage>
        <taxon>Eukaryota</taxon>
        <taxon>Viridiplantae</taxon>
        <taxon>Streptophyta</taxon>
        <taxon>Embryophyta</taxon>
        <taxon>Tracheophyta</taxon>
        <taxon>Spermatophyta</taxon>
        <taxon>Magnoliopsida</taxon>
        <taxon>eudicotyledons</taxon>
        <taxon>Gunneridae</taxon>
        <taxon>Pentapetalae</taxon>
        <taxon>rosids</taxon>
        <taxon>malvids</taxon>
        <taxon>Sapindales</taxon>
        <taxon>Rutaceae</taxon>
        <taxon>Aurantioideae</taxon>
        <taxon>Citrus</taxon>
    </lineage>
</organism>
<keyword evidence="1" id="KW-0436">Ligase</keyword>
<gene>
    <name evidence="1" type="ORF">KPL71_016212</name>
</gene>
<name>A0ACB8KR23_CITSI</name>
<protein>
    <submittedName>
        <fullName evidence="1">Biotin--protein ligase 1</fullName>
    </submittedName>
</protein>
<dbReference type="EMBL" id="CM039174">
    <property type="protein sequence ID" value="KAH9756852.1"/>
    <property type="molecule type" value="Genomic_DNA"/>
</dbReference>
<dbReference type="Proteomes" id="UP000829398">
    <property type="component" value="Chromosome 5"/>
</dbReference>
<evidence type="ECO:0000313" key="1">
    <source>
        <dbReference type="EMBL" id="KAH9756852.1"/>
    </source>
</evidence>